<evidence type="ECO:0000313" key="2">
    <source>
        <dbReference type="EMBL" id="AYO77465.1"/>
    </source>
</evidence>
<dbReference type="AlphaFoldDB" id="A0A3G2URH4"/>
<dbReference type="EMBL" id="CP033230">
    <property type="protein sequence ID" value="AYO77465.1"/>
    <property type="molecule type" value="Genomic_DNA"/>
</dbReference>
<evidence type="ECO:0000259" key="1">
    <source>
        <dbReference type="Pfam" id="PF20274"/>
    </source>
</evidence>
<organism evidence="2 3">
    <name type="scientific">Sphingobium yanoikuyae</name>
    <name type="common">Sphingomonas yanoikuyae</name>
    <dbReference type="NCBI Taxonomy" id="13690"/>
    <lineage>
        <taxon>Bacteria</taxon>
        <taxon>Pseudomonadati</taxon>
        <taxon>Pseudomonadota</taxon>
        <taxon>Alphaproteobacteria</taxon>
        <taxon>Sphingomonadales</taxon>
        <taxon>Sphingomonadaceae</taxon>
        <taxon>Sphingobium</taxon>
    </lineage>
</organism>
<evidence type="ECO:0000313" key="3">
    <source>
        <dbReference type="Proteomes" id="UP000280708"/>
    </source>
</evidence>
<protein>
    <recommendedName>
        <fullName evidence="1">Cyclic-phosphate processing Receiver domain-containing protein</fullName>
    </recommendedName>
</protein>
<feature type="domain" description="Cyclic-phosphate processing Receiver" evidence="1">
    <location>
        <begin position="1"/>
        <end position="94"/>
    </location>
</feature>
<accession>A0A3G2URH4</accession>
<dbReference type="Proteomes" id="UP000280708">
    <property type="component" value="Chromosome"/>
</dbReference>
<dbReference type="InterPro" id="IPR046909">
    <property type="entry name" value="cREC_REC"/>
</dbReference>
<reference evidence="2 3" key="1">
    <citation type="submission" date="2018-10" db="EMBL/GenBank/DDBJ databases">
        <title>Characterization and genome analysis of a novel bacterium Sphingobium yanoikuyae SJTF8 capable of degrading PAHs.</title>
        <authorList>
            <person name="Yin C."/>
            <person name="Xiong W."/>
            <person name="Liang R."/>
        </authorList>
    </citation>
    <scope>NUCLEOTIDE SEQUENCE [LARGE SCALE GENOMIC DNA]</scope>
    <source>
        <strain evidence="2 3">SJTF8</strain>
    </source>
</reference>
<name>A0A3G2URH4_SPHYA</name>
<gene>
    <name evidence="2" type="ORF">EBF16_11625</name>
</gene>
<dbReference type="Pfam" id="PF20274">
    <property type="entry name" value="cREC_REC"/>
    <property type="match status" value="1"/>
</dbReference>
<proteinExistence type="predicted"/>
<sequence length="128" mass="14491">MRIFLDDERLPPENEPDWLVVRSVPALMEMVSAHSAEITEISFDNDLQEELEGRHAVGRIVGDALNPAMHLPRLERLTVHSANIVAAEAMIAMIHTAIRHEQIPAVVVRRRSALEYDYLIVPRKTPPL</sequence>